<dbReference type="GO" id="GO:0062129">
    <property type="term" value="C:chitin-based extracellular matrix"/>
    <property type="evidence" value="ECO:0007669"/>
    <property type="project" value="TreeGrafter"/>
</dbReference>
<evidence type="ECO:0000256" key="2">
    <source>
        <dbReference type="ARBA" id="ARBA00022729"/>
    </source>
</evidence>
<dbReference type="GO" id="GO:0008010">
    <property type="term" value="F:structural constituent of chitin-based larval cuticle"/>
    <property type="evidence" value="ECO:0007669"/>
    <property type="project" value="TreeGrafter"/>
</dbReference>
<gene>
    <name evidence="5" type="ORF">O3G_MSEX007342</name>
</gene>
<dbReference type="EMBL" id="JH668414">
    <property type="protein sequence ID" value="KAG6451780.1"/>
    <property type="molecule type" value="Genomic_DNA"/>
</dbReference>
<sequence length="160" mass="17615">MKCIVILFAAIGVITADVISIQPFHQGHYQQQQQTPQPLPQAYPGDNNVPIINQDQVINPDGSYKWSYETGNGIAAEEQGFLKNQGAGENEAQSAQGQFHYTAPDGQLIQLQYLADENGFQPQGAHLPTPPPIPEEIQKALEYLATVPPAIPDVKEYIRH</sequence>
<dbReference type="EMBL" id="JH668414">
    <property type="protein sequence ID" value="KAG6451779.1"/>
    <property type="molecule type" value="Genomic_DNA"/>
</dbReference>
<feature type="chain" id="PRO_5038276469" evidence="4">
    <location>
        <begin position="17"/>
        <end position="160"/>
    </location>
</feature>
<accession>A0A921Z755</accession>
<evidence type="ECO:0000256" key="3">
    <source>
        <dbReference type="PROSITE-ProRule" id="PRU00497"/>
    </source>
</evidence>
<dbReference type="PANTHER" id="PTHR10380">
    <property type="entry name" value="CUTICLE PROTEIN"/>
    <property type="match status" value="1"/>
</dbReference>
<dbReference type="PRINTS" id="PR00947">
    <property type="entry name" value="CUTICLE"/>
</dbReference>
<dbReference type="Pfam" id="PF00379">
    <property type="entry name" value="Chitin_bind_4"/>
    <property type="match status" value="1"/>
</dbReference>
<evidence type="ECO:0000313" key="5">
    <source>
        <dbReference type="EMBL" id="KAG6451779.1"/>
    </source>
</evidence>
<dbReference type="PANTHER" id="PTHR10380:SF241">
    <property type="entry name" value="CUTICULAR PROTEIN 47EG-RELATED"/>
    <property type="match status" value="1"/>
</dbReference>
<proteinExistence type="predicted"/>
<dbReference type="InterPro" id="IPR050468">
    <property type="entry name" value="Cuticle_Struct_Prot"/>
</dbReference>
<dbReference type="InterPro" id="IPR000618">
    <property type="entry name" value="Insect_cuticle"/>
</dbReference>
<comment type="caution">
    <text evidence="5">The sequence shown here is derived from an EMBL/GenBank/DDBJ whole genome shotgun (WGS) entry which is preliminary data.</text>
</comment>
<keyword evidence="6" id="KW-1185">Reference proteome</keyword>
<protein>
    <submittedName>
        <fullName evidence="5">Uncharacterized protein</fullName>
    </submittedName>
</protein>
<name>A0A921Z755_MANSE</name>
<reference evidence="5" key="2">
    <citation type="submission" date="2020-12" db="EMBL/GenBank/DDBJ databases">
        <authorList>
            <person name="Kanost M."/>
        </authorList>
    </citation>
    <scope>NUCLEOTIDE SEQUENCE</scope>
</reference>
<keyword evidence="2 4" id="KW-0732">Signal</keyword>
<evidence type="ECO:0000256" key="1">
    <source>
        <dbReference type="ARBA" id="ARBA00022460"/>
    </source>
</evidence>
<dbReference type="InterPro" id="IPR031311">
    <property type="entry name" value="CHIT_BIND_RR_consensus"/>
</dbReference>
<evidence type="ECO:0000256" key="4">
    <source>
        <dbReference type="SAM" id="SignalP"/>
    </source>
</evidence>
<evidence type="ECO:0000313" key="6">
    <source>
        <dbReference type="Proteomes" id="UP000791440"/>
    </source>
</evidence>
<reference evidence="5" key="1">
    <citation type="journal article" date="2016" name="Insect Biochem. Mol. Biol.">
        <title>Multifaceted biological insights from a draft genome sequence of the tobacco hornworm moth, Manduca sexta.</title>
        <authorList>
            <person name="Kanost M.R."/>
            <person name="Arrese E.L."/>
            <person name="Cao X."/>
            <person name="Chen Y.R."/>
            <person name="Chellapilla S."/>
            <person name="Goldsmith M.R."/>
            <person name="Grosse-Wilde E."/>
            <person name="Heckel D.G."/>
            <person name="Herndon N."/>
            <person name="Jiang H."/>
            <person name="Papanicolaou A."/>
            <person name="Qu J."/>
            <person name="Soulages J.L."/>
            <person name="Vogel H."/>
            <person name="Walters J."/>
            <person name="Waterhouse R.M."/>
            <person name="Ahn S.J."/>
            <person name="Almeida F.C."/>
            <person name="An C."/>
            <person name="Aqrawi P."/>
            <person name="Bretschneider A."/>
            <person name="Bryant W.B."/>
            <person name="Bucks S."/>
            <person name="Chao H."/>
            <person name="Chevignon G."/>
            <person name="Christen J.M."/>
            <person name="Clarke D.F."/>
            <person name="Dittmer N.T."/>
            <person name="Ferguson L.C.F."/>
            <person name="Garavelou S."/>
            <person name="Gordon K.H.J."/>
            <person name="Gunaratna R.T."/>
            <person name="Han Y."/>
            <person name="Hauser F."/>
            <person name="He Y."/>
            <person name="Heidel-Fischer H."/>
            <person name="Hirsh A."/>
            <person name="Hu Y."/>
            <person name="Jiang H."/>
            <person name="Kalra D."/>
            <person name="Klinner C."/>
            <person name="Konig C."/>
            <person name="Kovar C."/>
            <person name="Kroll A.R."/>
            <person name="Kuwar S.S."/>
            <person name="Lee S.L."/>
            <person name="Lehman R."/>
            <person name="Li K."/>
            <person name="Li Z."/>
            <person name="Liang H."/>
            <person name="Lovelace S."/>
            <person name="Lu Z."/>
            <person name="Mansfield J.H."/>
            <person name="McCulloch K.J."/>
            <person name="Mathew T."/>
            <person name="Morton B."/>
            <person name="Muzny D.M."/>
            <person name="Neunemann D."/>
            <person name="Ongeri F."/>
            <person name="Pauchet Y."/>
            <person name="Pu L.L."/>
            <person name="Pyrousis I."/>
            <person name="Rao X.J."/>
            <person name="Redding A."/>
            <person name="Roesel C."/>
            <person name="Sanchez-Gracia A."/>
            <person name="Schaack S."/>
            <person name="Shukla A."/>
            <person name="Tetreau G."/>
            <person name="Wang Y."/>
            <person name="Xiong G.H."/>
            <person name="Traut W."/>
            <person name="Walsh T.K."/>
            <person name="Worley K.C."/>
            <person name="Wu D."/>
            <person name="Wu W."/>
            <person name="Wu Y.Q."/>
            <person name="Zhang X."/>
            <person name="Zou Z."/>
            <person name="Zucker H."/>
            <person name="Briscoe A.D."/>
            <person name="Burmester T."/>
            <person name="Clem R.J."/>
            <person name="Feyereisen R."/>
            <person name="Grimmelikhuijzen C.J.P."/>
            <person name="Hamodrakas S.J."/>
            <person name="Hansson B.S."/>
            <person name="Huguet E."/>
            <person name="Jermiin L.S."/>
            <person name="Lan Q."/>
            <person name="Lehman H.K."/>
            <person name="Lorenzen M."/>
            <person name="Merzendorfer H."/>
            <person name="Michalopoulos I."/>
            <person name="Morton D.B."/>
            <person name="Muthukrishnan S."/>
            <person name="Oakeshott J.G."/>
            <person name="Palmer W."/>
            <person name="Park Y."/>
            <person name="Passarelli A.L."/>
            <person name="Rozas J."/>
            <person name="Schwartz L.M."/>
            <person name="Smith W."/>
            <person name="Southgate A."/>
            <person name="Vilcinskas A."/>
            <person name="Vogt R."/>
            <person name="Wang P."/>
            <person name="Werren J."/>
            <person name="Yu X.Q."/>
            <person name="Zhou J.J."/>
            <person name="Brown S.J."/>
            <person name="Scherer S.E."/>
            <person name="Richards S."/>
            <person name="Blissard G.W."/>
        </authorList>
    </citation>
    <scope>NUCLEOTIDE SEQUENCE</scope>
</reference>
<dbReference type="PROSITE" id="PS51155">
    <property type="entry name" value="CHIT_BIND_RR_2"/>
    <property type="match status" value="1"/>
</dbReference>
<organism evidence="5 6">
    <name type="scientific">Manduca sexta</name>
    <name type="common">Tobacco hawkmoth</name>
    <name type="synonym">Tobacco hornworm</name>
    <dbReference type="NCBI Taxonomy" id="7130"/>
    <lineage>
        <taxon>Eukaryota</taxon>
        <taxon>Metazoa</taxon>
        <taxon>Ecdysozoa</taxon>
        <taxon>Arthropoda</taxon>
        <taxon>Hexapoda</taxon>
        <taxon>Insecta</taxon>
        <taxon>Pterygota</taxon>
        <taxon>Neoptera</taxon>
        <taxon>Endopterygota</taxon>
        <taxon>Lepidoptera</taxon>
        <taxon>Glossata</taxon>
        <taxon>Ditrysia</taxon>
        <taxon>Bombycoidea</taxon>
        <taxon>Sphingidae</taxon>
        <taxon>Sphinginae</taxon>
        <taxon>Sphingini</taxon>
        <taxon>Manduca</taxon>
    </lineage>
</organism>
<dbReference type="AlphaFoldDB" id="A0A921Z755"/>
<dbReference type="EMBL" id="JH668414">
    <property type="protein sequence ID" value="KAG6451781.1"/>
    <property type="molecule type" value="Genomic_DNA"/>
</dbReference>
<keyword evidence="1 3" id="KW-0193">Cuticle</keyword>
<dbReference type="Proteomes" id="UP000791440">
    <property type="component" value="Unassembled WGS sequence"/>
</dbReference>
<dbReference type="PROSITE" id="PS00233">
    <property type="entry name" value="CHIT_BIND_RR_1"/>
    <property type="match status" value="1"/>
</dbReference>
<feature type="signal peptide" evidence="4">
    <location>
        <begin position="1"/>
        <end position="16"/>
    </location>
</feature>